<dbReference type="Proteomes" id="UP000289546">
    <property type="component" value="Unassembled WGS sequence"/>
</dbReference>
<sequence>MSATCCEPCKDDTARNMADALTYLGRVARDAGYHAIVADILAIRDKMNCIASAEEADRAKEASA</sequence>
<protein>
    <submittedName>
        <fullName evidence="1">Uncharacterized protein</fullName>
    </submittedName>
</protein>
<reference evidence="1 2" key="1">
    <citation type="submission" date="2015-04" db="EMBL/GenBank/DDBJ databases">
        <title>Comparative genomics of rhizobia nodulating Arachis hypogaea in China.</title>
        <authorList>
            <person name="Li Y."/>
        </authorList>
    </citation>
    <scope>NUCLEOTIDE SEQUENCE [LARGE SCALE GENOMIC DNA]</scope>
    <source>
        <strain evidence="1 2">CCBAU 51757</strain>
    </source>
</reference>
<gene>
    <name evidence="1" type="ORF">XH99_14100</name>
</gene>
<evidence type="ECO:0000313" key="1">
    <source>
        <dbReference type="EMBL" id="RXH28937.1"/>
    </source>
</evidence>
<keyword evidence="2" id="KW-1185">Reference proteome</keyword>
<name>A0A4Q0S6Y9_9BRAD</name>
<comment type="caution">
    <text evidence="1">The sequence shown here is derived from an EMBL/GenBank/DDBJ whole genome shotgun (WGS) entry which is preliminary data.</text>
</comment>
<dbReference type="AlphaFoldDB" id="A0A4Q0S6Y9"/>
<evidence type="ECO:0000313" key="2">
    <source>
        <dbReference type="Proteomes" id="UP000289546"/>
    </source>
</evidence>
<organism evidence="1 2">
    <name type="scientific">Bradyrhizobium nanningense</name>
    <dbReference type="NCBI Taxonomy" id="1325118"/>
    <lineage>
        <taxon>Bacteria</taxon>
        <taxon>Pseudomonadati</taxon>
        <taxon>Pseudomonadota</taxon>
        <taxon>Alphaproteobacteria</taxon>
        <taxon>Hyphomicrobiales</taxon>
        <taxon>Nitrobacteraceae</taxon>
        <taxon>Bradyrhizobium</taxon>
    </lineage>
</organism>
<proteinExistence type="predicted"/>
<dbReference type="EMBL" id="LBJQ01000073">
    <property type="protein sequence ID" value="RXH28937.1"/>
    <property type="molecule type" value="Genomic_DNA"/>
</dbReference>
<accession>A0A4Q0S6Y9</accession>